<dbReference type="EMBL" id="BDUD01000001">
    <property type="protein sequence ID" value="GBG19943.1"/>
    <property type="molecule type" value="Genomic_DNA"/>
</dbReference>
<gene>
    <name evidence="4" type="ORF">NIES4072_36120</name>
</gene>
<proteinExistence type="predicted"/>
<sequence length="227" mass="25207">MLRYASEGTVLHRTINQETTAMMKAEDIMTKDVVTIRGSATVAEAVGLMKDKKLRALVVDHRHENDAYGIVTETDIVYKVTAYGKDPKQVRVYEIMSKPCIVVNPDLGVEYVARLFANTGIHRAPVIQGKLLGIISITDILTKSDFVEAPKALLLEERIQKAIEHSRAICTEQGAYSKACAAAWDEVEELQAEAAHQKAEGMVSAKVSFEEYCKENPNAPECRNYHP</sequence>
<dbReference type="SMART" id="SM01093">
    <property type="entry name" value="CP12"/>
    <property type="match status" value="1"/>
</dbReference>
<dbReference type="SUPFAM" id="SSF54631">
    <property type="entry name" value="CBS-domain pair"/>
    <property type="match status" value="1"/>
</dbReference>
<dbReference type="PANTHER" id="PTHR43080:SF2">
    <property type="entry name" value="CBS DOMAIN-CONTAINING PROTEIN"/>
    <property type="match status" value="1"/>
</dbReference>
<dbReference type="InterPro" id="IPR003823">
    <property type="entry name" value="CP12_dom"/>
</dbReference>
<dbReference type="CDD" id="cd04630">
    <property type="entry name" value="CBS_pair_bac"/>
    <property type="match status" value="1"/>
</dbReference>
<dbReference type="InterPro" id="IPR051257">
    <property type="entry name" value="Diverse_CBS-Domain"/>
</dbReference>
<evidence type="ECO:0000256" key="1">
    <source>
        <dbReference type="ARBA" id="ARBA00023122"/>
    </source>
</evidence>
<evidence type="ECO:0000259" key="3">
    <source>
        <dbReference type="PROSITE" id="PS51371"/>
    </source>
</evidence>
<dbReference type="PROSITE" id="PS51371">
    <property type="entry name" value="CBS"/>
    <property type="match status" value="2"/>
</dbReference>
<evidence type="ECO:0000313" key="4">
    <source>
        <dbReference type="EMBL" id="GBG19943.1"/>
    </source>
</evidence>
<feature type="domain" description="CBS" evidence="3">
    <location>
        <begin position="29"/>
        <end position="87"/>
    </location>
</feature>
<dbReference type="InterPro" id="IPR000644">
    <property type="entry name" value="CBS_dom"/>
</dbReference>
<dbReference type="Proteomes" id="UP000245124">
    <property type="component" value="Unassembled WGS sequence"/>
</dbReference>
<reference evidence="4 5" key="1">
    <citation type="submission" date="2017-06" db="EMBL/GenBank/DDBJ databases">
        <title>Genome sequencing of cyanobaciteial culture collection at National Institute for Environmental Studies (NIES).</title>
        <authorList>
            <person name="Hirose Y."/>
            <person name="Shimura Y."/>
            <person name="Fujisawa T."/>
            <person name="Nakamura Y."/>
            <person name="Kawachi M."/>
        </authorList>
    </citation>
    <scope>NUCLEOTIDE SEQUENCE [LARGE SCALE GENOMIC DNA]</scope>
    <source>
        <strain evidence="4 5">NIES-4072</strain>
    </source>
</reference>
<keyword evidence="5" id="KW-1185">Reference proteome</keyword>
<dbReference type="Gene3D" id="3.10.580.10">
    <property type="entry name" value="CBS-domain"/>
    <property type="match status" value="1"/>
</dbReference>
<evidence type="ECO:0000313" key="5">
    <source>
        <dbReference type="Proteomes" id="UP000245124"/>
    </source>
</evidence>
<dbReference type="InterPro" id="IPR046342">
    <property type="entry name" value="CBS_dom_sf"/>
</dbReference>
<dbReference type="Pfam" id="PF02672">
    <property type="entry name" value="CP12"/>
    <property type="match status" value="1"/>
</dbReference>
<dbReference type="PANTHER" id="PTHR43080">
    <property type="entry name" value="CBS DOMAIN-CONTAINING PROTEIN CBSX3, MITOCHONDRIAL"/>
    <property type="match status" value="1"/>
</dbReference>
<comment type="caution">
    <text evidence="4">The sequence shown here is derived from an EMBL/GenBank/DDBJ whole genome shotgun (WGS) entry which is preliminary data.</text>
</comment>
<feature type="domain" description="CBS" evidence="3">
    <location>
        <begin position="96"/>
        <end position="153"/>
    </location>
</feature>
<dbReference type="AlphaFoldDB" id="A0A2R5FUQ3"/>
<organism evidence="4 5">
    <name type="scientific">Nostoc commune NIES-4072</name>
    <dbReference type="NCBI Taxonomy" id="2005467"/>
    <lineage>
        <taxon>Bacteria</taxon>
        <taxon>Bacillati</taxon>
        <taxon>Cyanobacteriota</taxon>
        <taxon>Cyanophyceae</taxon>
        <taxon>Nostocales</taxon>
        <taxon>Nostocaceae</taxon>
        <taxon>Nostoc</taxon>
    </lineage>
</organism>
<name>A0A2R5FUQ3_NOSCO</name>
<dbReference type="Pfam" id="PF00571">
    <property type="entry name" value="CBS"/>
    <property type="match status" value="2"/>
</dbReference>
<protein>
    <submittedName>
        <fullName evidence="4">CBS domain-containing protein</fullName>
    </submittedName>
</protein>
<dbReference type="SMART" id="SM00116">
    <property type="entry name" value="CBS"/>
    <property type="match status" value="2"/>
</dbReference>
<evidence type="ECO:0000256" key="2">
    <source>
        <dbReference type="PROSITE-ProRule" id="PRU00703"/>
    </source>
</evidence>
<keyword evidence="1 2" id="KW-0129">CBS domain</keyword>
<accession>A0A2R5FUQ3</accession>